<evidence type="ECO:0000313" key="4">
    <source>
        <dbReference type="Proteomes" id="UP000242263"/>
    </source>
</evidence>
<keyword evidence="2" id="KW-0812">Transmembrane</keyword>
<feature type="region of interest" description="Disordered" evidence="1">
    <location>
        <begin position="141"/>
        <end position="187"/>
    </location>
</feature>
<keyword evidence="2" id="KW-1133">Transmembrane helix</keyword>
<protein>
    <submittedName>
        <fullName evidence="3">Uncharacterized protein</fullName>
    </submittedName>
</protein>
<organism evidence="3 4">
    <name type="scientific">Alloscardovia omnicolens</name>
    <dbReference type="NCBI Taxonomy" id="419015"/>
    <lineage>
        <taxon>Bacteria</taxon>
        <taxon>Bacillati</taxon>
        <taxon>Actinomycetota</taxon>
        <taxon>Actinomycetes</taxon>
        <taxon>Bifidobacteriales</taxon>
        <taxon>Bifidobacteriaceae</taxon>
        <taxon>Alloscardovia</taxon>
    </lineage>
</organism>
<feature type="compositionally biased region" description="Polar residues" evidence="1">
    <location>
        <begin position="162"/>
        <end position="175"/>
    </location>
</feature>
<feature type="transmembrane region" description="Helical" evidence="2">
    <location>
        <begin position="108"/>
        <end position="135"/>
    </location>
</feature>
<dbReference type="AlphaFoldDB" id="A0A2I1M3A6"/>
<feature type="region of interest" description="Disordered" evidence="1">
    <location>
        <begin position="25"/>
        <end position="47"/>
    </location>
</feature>
<reference evidence="3 4" key="1">
    <citation type="submission" date="2017-12" db="EMBL/GenBank/DDBJ databases">
        <title>Phylogenetic diversity of female urinary microbiome.</title>
        <authorList>
            <person name="Thomas-White K."/>
            <person name="Wolfe A.J."/>
        </authorList>
    </citation>
    <scope>NUCLEOTIDE SEQUENCE [LARGE SCALE GENOMIC DNA]</scope>
    <source>
        <strain evidence="3 4">UMB0064</strain>
    </source>
</reference>
<feature type="compositionally biased region" description="Low complexity" evidence="1">
    <location>
        <begin position="25"/>
        <end position="37"/>
    </location>
</feature>
<dbReference type="EMBL" id="PKGU01000004">
    <property type="protein sequence ID" value="PKZ14615.1"/>
    <property type="molecule type" value="Genomic_DNA"/>
</dbReference>
<evidence type="ECO:0000256" key="1">
    <source>
        <dbReference type="SAM" id="MobiDB-lite"/>
    </source>
</evidence>
<keyword evidence="2" id="KW-0472">Membrane</keyword>
<evidence type="ECO:0000256" key="2">
    <source>
        <dbReference type="SAM" id="Phobius"/>
    </source>
</evidence>
<feature type="transmembrane region" description="Helical" evidence="2">
    <location>
        <begin position="73"/>
        <end position="96"/>
    </location>
</feature>
<proteinExistence type="predicted"/>
<comment type="caution">
    <text evidence="3">The sequence shown here is derived from an EMBL/GenBank/DDBJ whole genome shotgun (WGS) entry which is preliminary data.</text>
</comment>
<accession>A0A2I1M3A6</accession>
<gene>
    <name evidence="3" type="ORF">CYJ32_06680</name>
</gene>
<name>A0A2I1M3A6_9BIFI</name>
<dbReference type="RefSeq" id="WP_049216558.1">
    <property type="nucleotide sequence ID" value="NZ_CAUPEW010000001.1"/>
</dbReference>
<dbReference type="Proteomes" id="UP000242263">
    <property type="component" value="Unassembled WGS sequence"/>
</dbReference>
<sequence>MNSYNPYNPAQNPAFQNSAYSQQTPMNAQNAQNAQQPQQPPYVQQPPMYAAPMRPRVQVHFKNKYEYITTPNIFVAFLAILGIVLTVFAALQMFIFPDTLLPVFNLNISLSTLASIAFLVLTGIGFIAAGISVALRKSQKDDTENRDWGSSSSAKVEAGENDATTEFSQTTQEADTVTLDEFSVSEK</sequence>
<evidence type="ECO:0000313" key="3">
    <source>
        <dbReference type="EMBL" id="PKZ14615.1"/>
    </source>
</evidence>